<feature type="region of interest" description="Disordered" evidence="1">
    <location>
        <begin position="29"/>
        <end position="113"/>
    </location>
</feature>
<evidence type="ECO:0000313" key="3">
    <source>
        <dbReference type="EMBL" id="KIY67531.1"/>
    </source>
</evidence>
<feature type="chain" id="PRO_5002317179" evidence="2">
    <location>
        <begin position="23"/>
        <end position="113"/>
    </location>
</feature>
<feature type="compositionally biased region" description="Pro residues" evidence="1">
    <location>
        <begin position="71"/>
        <end position="81"/>
    </location>
</feature>
<feature type="signal peptide" evidence="2">
    <location>
        <begin position="1"/>
        <end position="22"/>
    </location>
</feature>
<evidence type="ECO:0000256" key="1">
    <source>
        <dbReference type="SAM" id="MobiDB-lite"/>
    </source>
</evidence>
<dbReference type="Proteomes" id="UP000054007">
    <property type="component" value="Unassembled WGS sequence"/>
</dbReference>
<keyword evidence="4" id="KW-1185">Reference proteome</keyword>
<evidence type="ECO:0000313" key="4">
    <source>
        <dbReference type="Proteomes" id="UP000054007"/>
    </source>
</evidence>
<reference evidence="3 4" key="1">
    <citation type="journal article" date="2015" name="Fungal Genet. Biol.">
        <title>Evolution of novel wood decay mechanisms in Agaricales revealed by the genome sequences of Fistulina hepatica and Cylindrobasidium torrendii.</title>
        <authorList>
            <person name="Floudas D."/>
            <person name="Held B.W."/>
            <person name="Riley R."/>
            <person name="Nagy L.G."/>
            <person name="Koehler G."/>
            <person name="Ransdell A.S."/>
            <person name="Younus H."/>
            <person name="Chow J."/>
            <person name="Chiniquy J."/>
            <person name="Lipzen A."/>
            <person name="Tritt A."/>
            <person name="Sun H."/>
            <person name="Haridas S."/>
            <person name="LaButti K."/>
            <person name="Ohm R.A."/>
            <person name="Kues U."/>
            <person name="Blanchette R.A."/>
            <person name="Grigoriev I.V."/>
            <person name="Minto R.E."/>
            <person name="Hibbett D.S."/>
        </authorList>
    </citation>
    <scope>NUCLEOTIDE SEQUENCE [LARGE SCALE GENOMIC DNA]</scope>
    <source>
        <strain evidence="3 4">FP15055 ss-10</strain>
    </source>
</reference>
<protein>
    <submittedName>
        <fullName evidence="3">Uncharacterized protein</fullName>
    </submittedName>
</protein>
<feature type="compositionally biased region" description="Polar residues" evidence="1">
    <location>
        <begin position="94"/>
        <end position="104"/>
    </location>
</feature>
<name>A0A0D7BD93_9AGAR</name>
<organism evidence="3 4">
    <name type="scientific">Cylindrobasidium torrendii FP15055 ss-10</name>
    <dbReference type="NCBI Taxonomy" id="1314674"/>
    <lineage>
        <taxon>Eukaryota</taxon>
        <taxon>Fungi</taxon>
        <taxon>Dikarya</taxon>
        <taxon>Basidiomycota</taxon>
        <taxon>Agaricomycotina</taxon>
        <taxon>Agaricomycetes</taxon>
        <taxon>Agaricomycetidae</taxon>
        <taxon>Agaricales</taxon>
        <taxon>Marasmiineae</taxon>
        <taxon>Physalacriaceae</taxon>
        <taxon>Cylindrobasidium</taxon>
    </lineage>
</organism>
<evidence type="ECO:0000256" key="2">
    <source>
        <dbReference type="SAM" id="SignalP"/>
    </source>
</evidence>
<dbReference type="AlphaFoldDB" id="A0A0D7BD93"/>
<accession>A0A0D7BD93</accession>
<dbReference type="EMBL" id="KN880523">
    <property type="protein sequence ID" value="KIY67531.1"/>
    <property type="molecule type" value="Genomic_DNA"/>
</dbReference>
<sequence>MPFPVLHAAVWLTSVMPLDCPAEYVTVGRSQEKKKYGDEDSIQYPMADGPVRPNRMAPPQHTAGMNGLYPNTPPMAAPPSSRPVTQGQARPISQGPTSARSGVTSPPPPYRNS</sequence>
<proteinExistence type="predicted"/>
<keyword evidence="2" id="KW-0732">Signal</keyword>
<gene>
    <name evidence="3" type="ORF">CYLTODRAFT_289459</name>
</gene>